<dbReference type="SUPFAM" id="SSF81383">
    <property type="entry name" value="F-box domain"/>
    <property type="match status" value="1"/>
</dbReference>
<accession>A0A8H5BVR5</accession>
<dbReference type="EMBL" id="JAACJJ010000002">
    <property type="protein sequence ID" value="KAF5329423.1"/>
    <property type="molecule type" value="Genomic_DNA"/>
</dbReference>
<organism evidence="1 2">
    <name type="scientific">Psilocybe cf. subviscida</name>
    <dbReference type="NCBI Taxonomy" id="2480587"/>
    <lineage>
        <taxon>Eukaryota</taxon>
        <taxon>Fungi</taxon>
        <taxon>Dikarya</taxon>
        <taxon>Basidiomycota</taxon>
        <taxon>Agaricomycotina</taxon>
        <taxon>Agaricomycetes</taxon>
        <taxon>Agaricomycetidae</taxon>
        <taxon>Agaricales</taxon>
        <taxon>Agaricineae</taxon>
        <taxon>Strophariaceae</taxon>
        <taxon>Psilocybe</taxon>
    </lineage>
</organism>
<sequence>MTPPPLPLEIFYRIISRVTSNNDLCALALCCRTLRDEAQRRLFRHSPRHNVPQQAKFLDAMNNSLGRLGPMVASYTIDLHPFAIYASAGIPTKTVAGFALSSMCNLSTLRILRYAASTVLDISTLLTCAFRLTSLEFGHYIDPLLFDFLRTQPSLRHLKLHGTLRGSIPTELLRDDLEFCPNLVSLSAEHSVLGVFLAEHRRIKHLHCGIPWHSMGDELISVKASQLPSVEHIALRIHIDQPNLSFLQNIPSLIRLDIVDHRYQQASQLFYILENTPQIRHLVLMVIPTETVEDKVVETARAVFKMRPALEHVDIIYSAHGRNTFVRFYTPAKSGKMERRTLPLEDFYVGNEFV</sequence>
<gene>
    <name evidence="1" type="ORF">D9619_009496</name>
</gene>
<comment type="caution">
    <text evidence="1">The sequence shown here is derived from an EMBL/GenBank/DDBJ whole genome shotgun (WGS) entry which is preliminary data.</text>
</comment>
<dbReference type="AlphaFoldDB" id="A0A8H5BVR5"/>
<protein>
    <recommendedName>
        <fullName evidence="3">F-box domain-containing protein</fullName>
    </recommendedName>
</protein>
<name>A0A8H5BVR5_9AGAR</name>
<dbReference type="Proteomes" id="UP000567179">
    <property type="component" value="Unassembled WGS sequence"/>
</dbReference>
<dbReference type="InterPro" id="IPR032675">
    <property type="entry name" value="LRR_dom_sf"/>
</dbReference>
<keyword evidence="2" id="KW-1185">Reference proteome</keyword>
<dbReference type="Gene3D" id="3.80.10.10">
    <property type="entry name" value="Ribonuclease Inhibitor"/>
    <property type="match status" value="1"/>
</dbReference>
<reference evidence="1 2" key="1">
    <citation type="journal article" date="2020" name="ISME J.">
        <title>Uncovering the hidden diversity of litter-decomposition mechanisms in mushroom-forming fungi.</title>
        <authorList>
            <person name="Floudas D."/>
            <person name="Bentzer J."/>
            <person name="Ahren D."/>
            <person name="Johansson T."/>
            <person name="Persson P."/>
            <person name="Tunlid A."/>
        </authorList>
    </citation>
    <scope>NUCLEOTIDE SEQUENCE [LARGE SCALE GENOMIC DNA]</scope>
    <source>
        <strain evidence="1 2">CBS 101986</strain>
    </source>
</reference>
<evidence type="ECO:0008006" key="3">
    <source>
        <dbReference type="Google" id="ProtNLM"/>
    </source>
</evidence>
<evidence type="ECO:0000313" key="1">
    <source>
        <dbReference type="EMBL" id="KAF5329423.1"/>
    </source>
</evidence>
<proteinExistence type="predicted"/>
<dbReference type="SUPFAM" id="SSF52047">
    <property type="entry name" value="RNI-like"/>
    <property type="match status" value="1"/>
</dbReference>
<dbReference type="OrthoDB" id="3232239at2759"/>
<evidence type="ECO:0000313" key="2">
    <source>
        <dbReference type="Proteomes" id="UP000567179"/>
    </source>
</evidence>
<dbReference type="InterPro" id="IPR036047">
    <property type="entry name" value="F-box-like_dom_sf"/>
</dbReference>